<dbReference type="InterPro" id="IPR019131">
    <property type="entry name" value="Cortactin-binding_p2_N"/>
</dbReference>
<dbReference type="Pfam" id="PF09727">
    <property type="entry name" value="CortBP2"/>
    <property type="match status" value="1"/>
</dbReference>
<dbReference type="EMBL" id="CADEAL010000280">
    <property type="protein sequence ID" value="CAB1417733.1"/>
    <property type="molecule type" value="Genomic_DNA"/>
</dbReference>
<keyword evidence="1" id="KW-0175">Coiled coil</keyword>
<feature type="domain" description="Cortactin-binding protein-2 N-terminal" evidence="2">
    <location>
        <begin position="16"/>
        <end position="120"/>
    </location>
</feature>
<organism evidence="3 4">
    <name type="scientific">Pleuronectes platessa</name>
    <name type="common">European plaice</name>
    <dbReference type="NCBI Taxonomy" id="8262"/>
    <lineage>
        <taxon>Eukaryota</taxon>
        <taxon>Metazoa</taxon>
        <taxon>Chordata</taxon>
        <taxon>Craniata</taxon>
        <taxon>Vertebrata</taxon>
        <taxon>Euteleostomi</taxon>
        <taxon>Actinopterygii</taxon>
        <taxon>Neopterygii</taxon>
        <taxon>Teleostei</taxon>
        <taxon>Neoteleostei</taxon>
        <taxon>Acanthomorphata</taxon>
        <taxon>Carangaria</taxon>
        <taxon>Pleuronectiformes</taxon>
        <taxon>Pleuronectoidei</taxon>
        <taxon>Pleuronectidae</taxon>
        <taxon>Pleuronectes</taxon>
    </lineage>
</organism>
<dbReference type="PANTHER" id="PTHR23166">
    <property type="entry name" value="FILAMIN/GPBP-INTERACTING PROTEIN"/>
    <property type="match status" value="1"/>
</dbReference>
<sequence length="186" mass="21328">MQDKRKWRGGRHKREDLSRDDLLFLLSILEGELQARDEVITVLKSEKIDLALLGAHYGFSGPEKVFRALQRDSLQAQQDHLQDVYEIPIAKVNQLLEAQKRSSKLMLEQLAEVSRSNKDLTELKGFALLVVKEQQCLSELLEEHRHCVKELTAITDHIKQDVGTAYSRAKEEVKSLHSPVEPHNQV</sequence>
<dbReference type="Proteomes" id="UP001153269">
    <property type="component" value="Unassembled WGS sequence"/>
</dbReference>
<protein>
    <recommendedName>
        <fullName evidence="2">Cortactin-binding protein-2 N-terminal domain-containing protein</fullName>
    </recommendedName>
</protein>
<reference evidence="3" key="1">
    <citation type="submission" date="2020-03" db="EMBL/GenBank/DDBJ databases">
        <authorList>
            <person name="Weist P."/>
        </authorList>
    </citation>
    <scope>NUCLEOTIDE SEQUENCE</scope>
</reference>
<keyword evidence="4" id="KW-1185">Reference proteome</keyword>
<evidence type="ECO:0000313" key="3">
    <source>
        <dbReference type="EMBL" id="CAB1417733.1"/>
    </source>
</evidence>
<name>A0A9N7TU39_PLEPL</name>
<evidence type="ECO:0000256" key="1">
    <source>
        <dbReference type="ARBA" id="ARBA00023054"/>
    </source>
</evidence>
<evidence type="ECO:0000259" key="2">
    <source>
        <dbReference type="Pfam" id="PF09727"/>
    </source>
</evidence>
<dbReference type="InterPro" id="IPR050719">
    <property type="entry name" value="Cortactin-Actin_Reg"/>
</dbReference>
<accession>A0A9N7TU39</accession>
<dbReference type="AlphaFoldDB" id="A0A9N7TU39"/>
<comment type="caution">
    <text evidence="3">The sequence shown here is derived from an EMBL/GenBank/DDBJ whole genome shotgun (WGS) entry which is preliminary data.</text>
</comment>
<dbReference type="PANTHER" id="PTHR23166:SF4">
    <property type="entry name" value="FILAMIN A-INTERACTING PROTEIN 1-LIKE"/>
    <property type="match status" value="1"/>
</dbReference>
<evidence type="ECO:0000313" key="4">
    <source>
        <dbReference type="Proteomes" id="UP001153269"/>
    </source>
</evidence>
<gene>
    <name evidence="3" type="ORF">PLEPLA_LOCUS5552</name>
</gene>
<proteinExistence type="predicted"/>